<dbReference type="EMBL" id="CAACVG010009881">
    <property type="protein sequence ID" value="VEN54442.1"/>
    <property type="molecule type" value="Genomic_DNA"/>
</dbReference>
<dbReference type="AlphaFoldDB" id="A0A653D3A1"/>
<reference evidence="2 3" key="1">
    <citation type="submission" date="2019-01" db="EMBL/GenBank/DDBJ databases">
        <authorList>
            <person name="Sayadi A."/>
        </authorList>
    </citation>
    <scope>NUCLEOTIDE SEQUENCE [LARGE SCALE GENOMIC DNA]</scope>
</reference>
<keyword evidence="3" id="KW-1185">Reference proteome</keyword>
<gene>
    <name evidence="2" type="ORF">CALMAC_LOCUS13915</name>
</gene>
<sequence length="266" mass="29723">MGSRGKLMVQIACNRFVQSPTHTLDEENNSLSTAGDLSYNNGCIELSPAIIASQERMQNYDQNAVPIQVTDEGNTNKVYCDLSPINTKQDLSLELSTSRCSRAVCFPPLPTSTIYSQEHLDGSVSMIDSESYKSGSEQHKQRTTVRDRGCSRENSFDDYSNQSGLANTVVPTTRDCLVEGSSKEFGKVLKKVFSVFLQNRIKAKAIMILDKKSRKRKRTQKNGNEISRNRRRTIKEKNTSILRTNSSQKGILRYLALKNAAINATP</sequence>
<evidence type="ECO:0000313" key="2">
    <source>
        <dbReference type="EMBL" id="VEN54442.1"/>
    </source>
</evidence>
<evidence type="ECO:0000313" key="3">
    <source>
        <dbReference type="Proteomes" id="UP000410492"/>
    </source>
</evidence>
<accession>A0A653D3A1</accession>
<name>A0A653D3A1_CALMS</name>
<organism evidence="2 3">
    <name type="scientific">Callosobruchus maculatus</name>
    <name type="common">Southern cowpea weevil</name>
    <name type="synonym">Pulse bruchid</name>
    <dbReference type="NCBI Taxonomy" id="64391"/>
    <lineage>
        <taxon>Eukaryota</taxon>
        <taxon>Metazoa</taxon>
        <taxon>Ecdysozoa</taxon>
        <taxon>Arthropoda</taxon>
        <taxon>Hexapoda</taxon>
        <taxon>Insecta</taxon>
        <taxon>Pterygota</taxon>
        <taxon>Neoptera</taxon>
        <taxon>Endopterygota</taxon>
        <taxon>Coleoptera</taxon>
        <taxon>Polyphaga</taxon>
        <taxon>Cucujiformia</taxon>
        <taxon>Chrysomeloidea</taxon>
        <taxon>Chrysomelidae</taxon>
        <taxon>Bruchinae</taxon>
        <taxon>Bruchini</taxon>
        <taxon>Callosobruchus</taxon>
    </lineage>
</organism>
<evidence type="ECO:0000256" key="1">
    <source>
        <dbReference type="SAM" id="MobiDB-lite"/>
    </source>
</evidence>
<proteinExistence type="predicted"/>
<feature type="region of interest" description="Disordered" evidence="1">
    <location>
        <begin position="129"/>
        <end position="157"/>
    </location>
</feature>
<protein>
    <submittedName>
        <fullName evidence="2">Uncharacterized protein</fullName>
    </submittedName>
</protein>
<feature type="region of interest" description="Disordered" evidence="1">
    <location>
        <begin position="212"/>
        <end position="231"/>
    </location>
</feature>
<feature type="compositionally biased region" description="Basic and acidic residues" evidence="1">
    <location>
        <begin position="136"/>
        <end position="155"/>
    </location>
</feature>
<dbReference type="Proteomes" id="UP000410492">
    <property type="component" value="Unassembled WGS sequence"/>
</dbReference>